<dbReference type="InterPro" id="IPR055166">
    <property type="entry name" value="Transc_reg_Sar_Rot_HTH"/>
</dbReference>
<organism evidence="7 8">
    <name type="scientific">Rhizobium leguminosarum bv. trifolii WSM2297</name>
    <dbReference type="NCBI Taxonomy" id="754762"/>
    <lineage>
        <taxon>Bacteria</taxon>
        <taxon>Pseudomonadati</taxon>
        <taxon>Pseudomonadota</taxon>
        <taxon>Alphaproteobacteria</taxon>
        <taxon>Hyphomicrobiales</taxon>
        <taxon>Rhizobiaceae</taxon>
        <taxon>Rhizobium/Agrobacterium group</taxon>
        <taxon>Rhizobium</taxon>
    </lineage>
</organism>
<feature type="domain" description="HTH marR-type" evidence="6">
    <location>
        <begin position="32"/>
        <end position="162"/>
    </location>
</feature>
<keyword evidence="5" id="KW-0804">Transcription</keyword>
<name>J0W2G3_RHILT</name>
<dbReference type="AlphaFoldDB" id="J0W2G3"/>
<dbReference type="InterPro" id="IPR000835">
    <property type="entry name" value="HTH_MarR-typ"/>
</dbReference>
<dbReference type="PANTHER" id="PTHR33164:SF5">
    <property type="entry name" value="ORGANIC HYDROPEROXIDE RESISTANCE TRANSCRIPTIONAL REGULATOR"/>
    <property type="match status" value="1"/>
</dbReference>
<accession>J0W2G3</accession>
<dbReference type="GO" id="GO:0006950">
    <property type="term" value="P:response to stress"/>
    <property type="evidence" value="ECO:0007669"/>
    <property type="project" value="TreeGrafter"/>
</dbReference>
<comment type="subcellular location">
    <subcellularLocation>
        <location evidence="1">Cytoplasm</location>
    </subcellularLocation>
</comment>
<dbReference type="PANTHER" id="PTHR33164">
    <property type="entry name" value="TRANSCRIPTIONAL REGULATOR, MARR FAMILY"/>
    <property type="match status" value="1"/>
</dbReference>
<dbReference type="SMART" id="SM00347">
    <property type="entry name" value="HTH_MARR"/>
    <property type="match status" value="1"/>
</dbReference>
<evidence type="ECO:0000256" key="1">
    <source>
        <dbReference type="ARBA" id="ARBA00004496"/>
    </source>
</evidence>
<dbReference type="EMBL" id="JH719395">
    <property type="protein sequence ID" value="EJC79916.1"/>
    <property type="molecule type" value="Genomic_DNA"/>
</dbReference>
<dbReference type="PROSITE" id="PS50995">
    <property type="entry name" value="HTH_MARR_2"/>
    <property type="match status" value="1"/>
</dbReference>
<dbReference type="CDD" id="cd00090">
    <property type="entry name" value="HTH_ARSR"/>
    <property type="match status" value="1"/>
</dbReference>
<dbReference type="InterPro" id="IPR011991">
    <property type="entry name" value="ArsR-like_HTH"/>
</dbReference>
<dbReference type="PRINTS" id="PR00598">
    <property type="entry name" value="HTHMARR"/>
</dbReference>
<keyword evidence="2" id="KW-0963">Cytoplasm</keyword>
<dbReference type="Gene3D" id="1.10.10.10">
    <property type="entry name" value="Winged helix-like DNA-binding domain superfamily/Winged helix DNA-binding domain"/>
    <property type="match status" value="1"/>
</dbReference>
<evidence type="ECO:0000256" key="2">
    <source>
        <dbReference type="ARBA" id="ARBA00022490"/>
    </source>
</evidence>
<sequence>MEKKTIAAAGMMDMKAQTTKTMEIPQEEKRLEKQLCFAVYATAHAFTRAYKPILDRVGLTYPQYLVMLVLWERGELPVKTIGEQLDLDSGTLSPLLKRLEQSGLIKRLRDVRDERQVIVSLTPRGEAMKGEIDTIMTAIGQAAGCTLEEMADMRDMLHRLRGNLGRAGAGGD</sequence>
<evidence type="ECO:0000256" key="5">
    <source>
        <dbReference type="ARBA" id="ARBA00023163"/>
    </source>
</evidence>
<keyword evidence="3" id="KW-0805">Transcription regulation</keyword>
<evidence type="ECO:0000259" key="6">
    <source>
        <dbReference type="PROSITE" id="PS50995"/>
    </source>
</evidence>
<dbReference type="Pfam" id="PF22381">
    <property type="entry name" value="Staph_reg_Sar_Rot"/>
    <property type="match status" value="1"/>
</dbReference>
<keyword evidence="4" id="KW-0238">DNA-binding</keyword>
<dbReference type="InterPro" id="IPR039422">
    <property type="entry name" value="MarR/SlyA-like"/>
</dbReference>
<dbReference type="SUPFAM" id="SSF46785">
    <property type="entry name" value="Winged helix' DNA-binding domain"/>
    <property type="match status" value="1"/>
</dbReference>
<evidence type="ECO:0000313" key="8">
    <source>
        <dbReference type="Proteomes" id="UP000005732"/>
    </source>
</evidence>
<gene>
    <name evidence="7" type="ORF">Rleg4DRAFT_1522</name>
</gene>
<dbReference type="FunFam" id="1.10.10.10:FF:000163">
    <property type="entry name" value="MarR family transcriptional regulator"/>
    <property type="match status" value="1"/>
</dbReference>
<evidence type="ECO:0000256" key="4">
    <source>
        <dbReference type="ARBA" id="ARBA00023125"/>
    </source>
</evidence>
<evidence type="ECO:0000256" key="3">
    <source>
        <dbReference type="ARBA" id="ARBA00023015"/>
    </source>
</evidence>
<dbReference type="Proteomes" id="UP000005732">
    <property type="component" value="Unassembled WGS sequence"/>
</dbReference>
<proteinExistence type="predicted"/>
<dbReference type="GO" id="GO:0003677">
    <property type="term" value="F:DNA binding"/>
    <property type="evidence" value="ECO:0007669"/>
    <property type="project" value="UniProtKB-KW"/>
</dbReference>
<reference evidence="7 8" key="1">
    <citation type="submission" date="2012-02" db="EMBL/GenBank/DDBJ databases">
        <title>Improved High-Quality Draft Sequence of Rhizobium leguminosarum bv. trifolii WSM2297.</title>
        <authorList>
            <consortium name="US DOE Joint Genome Institute"/>
            <person name="Lucas S."/>
            <person name="Han J."/>
            <person name="Lapidus A."/>
            <person name="Cheng J.-F."/>
            <person name="Goodwin L."/>
            <person name="Pitluck S."/>
            <person name="Peters L."/>
            <person name="Ovchinnikova G."/>
            <person name="Zhang X."/>
            <person name="Detter J.C."/>
            <person name="Han C."/>
            <person name="Tapia R."/>
            <person name="Land M."/>
            <person name="Hauser L."/>
            <person name="Kyrpides N."/>
            <person name="Ivanova N."/>
            <person name="Pagani I."/>
            <person name="Brau L."/>
            <person name="Yates R."/>
            <person name="O'Hara G."/>
            <person name="Rui T."/>
            <person name="Howieson J."/>
            <person name="Reeve W."/>
            <person name="Woyke T."/>
        </authorList>
    </citation>
    <scope>NUCLEOTIDE SEQUENCE [LARGE SCALE GENOMIC DNA]</scope>
    <source>
        <strain evidence="7 8">WSM2297</strain>
    </source>
</reference>
<dbReference type="HOGENOM" id="CLU_083287_3_0_5"/>
<evidence type="ECO:0000313" key="7">
    <source>
        <dbReference type="EMBL" id="EJC79916.1"/>
    </source>
</evidence>
<dbReference type="InterPro" id="IPR036388">
    <property type="entry name" value="WH-like_DNA-bd_sf"/>
</dbReference>
<dbReference type="InterPro" id="IPR036390">
    <property type="entry name" value="WH_DNA-bd_sf"/>
</dbReference>
<protein>
    <submittedName>
        <fullName evidence="7">Transcriptional regulator</fullName>
    </submittedName>
</protein>
<dbReference type="GO" id="GO:0005737">
    <property type="term" value="C:cytoplasm"/>
    <property type="evidence" value="ECO:0007669"/>
    <property type="project" value="UniProtKB-SubCell"/>
</dbReference>
<dbReference type="GO" id="GO:0003700">
    <property type="term" value="F:DNA-binding transcription factor activity"/>
    <property type="evidence" value="ECO:0007669"/>
    <property type="project" value="InterPro"/>
</dbReference>